<name>A0A6J8CSE0_MYTCO</name>
<feature type="coiled-coil region" evidence="2">
    <location>
        <begin position="132"/>
        <end position="189"/>
    </location>
</feature>
<dbReference type="SUPFAM" id="SSF57845">
    <property type="entry name" value="B-box zinc-binding domain"/>
    <property type="match status" value="1"/>
</dbReference>
<sequence>MAFSQSVSKSQVPVKCNLCENETIKWKCEDCELLLCTNCRDRKHSKIKNSQNHKIIDIKQVGVHSEKVDFSNIQCKDHFGQQYRLFCTTCDSLVCPICINKFHKIHDLIEISEGFNMKIEKLKKGQSKIQINKAKLATNKELLERCKSHENENYTEVIQNIQNHGNVIKQAVDKHIDELKNEVSENQKAIMYSIDTDLDVILRFMIEADDKNNETVDLIKATDIDKFFGEVHQIEKLIDIPVPKTQSSYNSIPKFVPGGITQSNVGVLQSDDSPVKLGVALDIISEYPTELSIVTDIIPCSDKSIWINCDIDEKLVKVKPEGNNLKIISSFNINIYGMAVLPSNDILLCIEGESSLIQLNSITGELTDSVYDVDPLVPTAIHITSGNKVVVGGNDDELGRRAVFVMDENGDHEIVYEHDKHNQPIFTYPQSINSTSNGNIHVVDCEADSDRGRVVVFGQGGDIINTYMGHININKDIPFTPVRIVTTPRDNVVVVDVGTEVFHFLNNTGKLLFHYNTKIMIRIHPYCLAFTPTGQLYIGCSRPSSTAKKAKLYQVTLSGC</sequence>
<dbReference type="Proteomes" id="UP000507470">
    <property type="component" value="Unassembled WGS sequence"/>
</dbReference>
<dbReference type="GO" id="GO:0061630">
    <property type="term" value="F:ubiquitin protein ligase activity"/>
    <property type="evidence" value="ECO:0007669"/>
    <property type="project" value="TreeGrafter"/>
</dbReference>
<gene>
    <name evidence="4" type="ORF">MCOR_32789</name>
</gene>
<evidence type="ECO:0000256" key="1">
    <source>
        <dbReference type="PROSITE-ProRule" id="PRU00024"/>
    </source>
</evidence>
<keyword evidence="2" id="KW-0175">Coiled coil</keyword>
<proteinExistence type="predicted"/>
<dbReference type="PANTHER" id="PTHR25462:SF305">
    <property type="entry name" value="RING-TYPE DOMAIN-CONTAINING PROTEIN"/>
    <property type="match status" value="1"/>
</dbReference>
<dbReference type="Gene3D" id="3.30.160.60">
    <property type="entry name" value="Classic Zinc Finger"/>
    <property type="match status" value="1"/>
</dbReference>
<keyword evidence="5" id="KW-1185">Reference proteome</keyword>
<keyword evidence="1" id="KW-0863">Zinc-finger</keyword>
<keyword evidence="1" id="KW-0479">Metal-binding</keyword>
<organism evidence="4 5">
    <name type="scientific">Mytilus coruscus</name>
    <name type="common">Sea mussel</name>
    <dbReference type="NCBI Taxonomy" id="42192"/>
    <lineage>
        <taxon>Eukaryota</taxon>
        <taxon>Metazoa</taxon>
        <taxon>Spiralia</taxon>
        <taxon>Lophotrochozoa</taxon>
        <taxon>Mollusca</taxon>
        <taxon>Bivalvia</taxon>
        <taxon>Autobranchia</taxon>
        <taxon>Pteriomorphia</taxon>
        <taxon>Mytilida</taxon>
        <taxon>Mytiloidea</taxon>
        <taxon>Mytilidae</taxon>
        <taxon>Mytilinae</taxon>
        <taxon>Mytilus</taxon>
    </lineage>
</organism>
<dbReference type="SUPFAM" id="SSF63829">
    <property type="entry name" value="Calcium-dependent phosphotriesterase"/>
    <property type="match status" value="1"/>
</dbReference>
<dbReference type="InterPro" id="IPR047153">
    <property type="entry name" value="TRIM45/56/19-like"/>
</dbReference>
<dbReference type="GO" id="GO:0005654">
    <property type="term" value="C:nucleoplasm"/>
    <property type="evidence" value="ECO:0007669"/>
    <property type="project" value="TreeGrafter"/>
</dbReference>
<dbReference type="EMBL" id="CACVKT020005897">
    <property type="protein sequence ID" value="CAC5398416.1"/>
    <property type="molecule type" value="Genomic_DNA"/>
</dbReference>
<feature type="domain" description="B box-type" evidence="3">
    <location>
        <begin position="11"/>
        <end position="58"/>
    </location>
</feature>
<feature type="domain" description="B box-type" evidence="3">
    <location>
        <begin position="70"/>
        <end position="111"/>
    </location>
</feature>
<dbReference type="Gene3D" id="2.120.10.30">
    <property type="entry name" value="TolB, C-terminal domain"/>
    <property type="match status" value="1"/>
</dbReference>
<dbReference type="CDD" id="cd19757">
    <property type="entry name" value="Bbox1"/>
    <property type="match status" value="1"/>
</dbReference>
<dbReference type="GO" id="GO:0008270">
    <property type="term" value="F:zinc ion binding"/>
    <property type="evidence" value="ECO:0007669"/>
    <property type="project" value="UniProtKB-KW"/>
</dbReference>
<evidence type="ECO:0000313" key="5">
    <source>
        <dbReference type="Proteomes" id="UP000507470"/>
    </source>
</evidence>
<dbReference type="AlphaFoldDB" id="A0A6J8CSE0"/>
<keyword evidence="1" id="KW-0862">Zinc</keyword>
<dbReference type="OrthoDB" id="6069002at2759"/>
<dbReference type="SMART" id="SM00336">
    <property type="entry name" value="BBOX"/>
    <property type="match status" value="2"/>
</dbReference>
<evidence type="ECO:0000256" key="2">
    <source>
        <dbReference type="SAM" id="Coils"/>
    </source>
</evidence>
<dbReference type="InterPro" id="IPR000315">
    <property type="entry name" value="Znf_B-box"/>
</dbReference>
<dbReference type="PANTHER" id="PTHR25462">
    <property type="entry name" value="BONUS, ISOFORM C-RELATED"/>
    <property type="match status" value="1"/>
</dbReference>
<dbReference type="InterPro" id="IPR011042">
    <property type="entry name" value="6-blade_b-propeller_TolB-like"/>
</dbReference>
<protein>
    <recommendedName>
        <fullName evidence="3">B box-type domain-containing protein</fullName>
    </recommendedName>
</protein>
<evidence type="ECO:0000313" key="4">
    <source>
        <dbReference type="EMBL" id="CAC5398416.1"/>
    </source>
</evidence>
<dbReference type="PROSITE" id="PS50119">
    <property type="entry name" value="ZF_BBOX"/>
    <property type="match status" value="2"/>
</dbReference>
<dbReference type="Pfam" id="PF00643">
    <property type="entry name" value="zf-B_box"/>
    <property type="match status" value="2"/>
</dbReference>
<evidence type="ECO:0000259" key="3">
    <source>
        <dbReference type="PROSITE" id="PS50119"/>
    </source>
</evidence>
<accession>A0A6J8CSE0</accession>
<reference evidence="4 5" key="1">
    <citation type="submission" date="2020-06" db="EMBL/GenBank/DDBJ databases">
        <authorList>
            <person name="Li R."/>
            <person name="Bekaert M."/>
        </authorList>
    </citation>
    <scope>NUCLEOTIDE SEQUENCE [LARGE SCALE GENOMIC DNA]</scope>
    <source>
        <strain evidence="5">wild</strain>
    </source>
</reference>